<dbReference type="Gene3D" id="1.20.58.460">
    <property type="entry name" value="Hyaluronidase post-catalytic domain-like"/>
    <property type="match status" value="1"/>
</dbReference>
<evidence type="ECO:0000256" key="1">
    <source>
        <dbReference type="ARBA" id="ARBA00022801"/>
    </source>
</evidence>
<dbReference type="PANTHER" id="PTHR13170">
    <property type="entry name" value="O-GLCNACASE"/>
    <property type="match status" value="1"/>
</dbReference>
<evidence type="ECO:0000259" key="5">
    <source>
        <dbReference type="PROSITE" id="PS52009"/>
    </source>
</evidence>
<reference evidence="6 7" key="1">
    <citation type="submission" date="2019-04" db="EMBL/GenBank/DDBJ databases">
        <title>Kribbella sp. NEAU-THZ 27 nov., a novel actinomycete isolated from soil.</title>
        <authorList>
            <person name="Duan L."/>
        </authorList>
    </citation>
    <scope>NUCLEOTIDE SEQUENCE [LARGE SCALE GENOMIC DNA]</scope>
    <source>
        <strain evidence="7">NEAU-THZ27</strain>
    </source>
</reference>
<proteinExistence type="inferred from homology"/>
<comment type="similarity">
    <text evidence="3">Belongs to the glycosyl hydrolase 84 family.</text>
</comment>
<dbReference type="PROSITE" id="PS52009">
    <property type="entry name" value="GH84"/>
    <property type="match status" value="1"/>
</dbReference>
<dbReference type="AlphaFoldDB" id="A0A4V5UWB4"/>
<dbReference type="InterPro" id="IPR051822">
    <property type="entry name" value="Glycosyl_Hydrolase_84"/>
</dbReference>
<evidence type="ECO:0000313" key="7">
    <source>
        <dbReference type="Proteomes" id="UP000305836"/>
    </source>
</evidence>
<dbReference type="InterPro" id="IPR017853">
    <property type="entry name" value="GH"/>
</dbReference>
<dbReference type="Gene3D" id="3.20.20.80">
    <property type="entry name" value="Glycosidases"/>
    <property type="match status" value="1"/>
</dbReference>
<dbReference type="Pfam" id="PF02838">
    <property type="entry name" value="Glyco_hydro_20b"/>
    <property type="match status" value="1"/>
</dbReference>
<dbReference type="InterPro" id="IPR011496">
    <property type="entry name" value="O-GlcNAcase_cat"/>
</dbReference>
<sequence length="586" mass="63613">MDRAVTPDPQQTSTRPDGFDLGNRVGLVHGPTTDPDAERLVRDTLTRAGVTTIVDGEAAVTVHLGGTGLDVEPAAGLPAEGYVVAVGDHQIVLDGVDIRGTYYAALTLDQLVEGNHVDGVEIRDWPTLPYRGSIEGFYGTPWSHADRLDHLDYLGAHKLNTYQYAPKDDVYHREQWRDPYPADKLAELGELIERAQRNKVDFTFALSPGLSIAYTSDDDFQALIAKFEALYALGVRVFNVPLDDIEYEKWHADEDASKYGSGGGAAGAAQADLCNRVQREWIATKPDVAPLQMVPTEYYDVEETPYKQALREQLDPAVIVHWTGTAVVPEQITSAQAAAAKAVFGHDILIWDNYPVNDYAHGRILLAPYTGREPGLAEHVVGVISNPMNQAAASKLALYSFAEFGWKPATYDADASWHRAIAERAGGDAATIAALEVFADLTTYDGKLHLTNAPVLASKLAAFKATWDGGDLAGAIAELEPYLEAIENASAQIRSGVSDPEFEAETDSWLDASFYWGGALRQALRVFEAQAEGNESDVATARDEIEHLITQANEIRDVRLPHSKVPLRIGDGVADAFVAQATGSVS</sequence>
<dbReference type="Gene3D" id="3.30.379.10">
    <property type="entry name" value="Chitobiase/beta-hexosaminidase domain 2-like"/>
    <property type="match status" value="1"/>
</dbReference>
<feature type="region of interest" description="Disordered" evidence="4">
    <location>
        <begin position="1"/>
        <end position="24"/>
    </location>
</feature>
<dbReference type="GO" id="GO:0015929">
    <property type="term" value="F:hexosaminidase activity"/>
    <property type="evidence" value="ECO:0007669"/>
    <property type="project" value="UniProtKB-ARBA"/>
</dbReference>
<dbReference type="SUPFAM" id="SSF55545">
    <property type="entry name" value="beta-N-acetylhexosaminidase-like domain"/>
    <property type="match status" value="1"/>
</dbReference>
<dbReference type="InterPro" id="IPR015882">
    <property type="entry name" value="HEX_bac_N"/>
</dbReference>
<accession>A0A4V5UWB4</accession>
<feature type="active site" description="Proton donor" evidence="3">
    <location>
        <position position="244"/>
    </location>
</feature>
<comment type="caution">
    <text evidence="6">The sequence shown here is derived from an EMBL/GenBank/DDBJ whole genome shotgun (WGS) entry which is preliminary data.</text>
</comment>
<keyword evidence="2 3" id="KW-0326">Glycosidase</keyword>
<protein>
    <submittedName>
        <fullName evidence="6">Beta-N-acetylhexosaminidase</fullName>
    </submittedName>
</protein>
<keyword evidence="1 3" id="KW-0378">Hydrolase</keyword>
<dbReference type="GO" id="GO:0005975">
    <property type="term" value="P:carbohydrate metabolic process"/>
    <property type="evidence" value="ECO:0007669"/>
    <property type="project" value="UniProtKB-ARBA"/>
</dbReference>
<evidence type="ECO:0000256" key="3">
    <source>
        <dbReference type="PROSITE-ProRule" id="PRU01353"/>
    </source>
</evidence>
<evidence type="ECO:0000256" key="4">
    <source>
        <dbReference type="SAM" id="MobiDB-lite"/>
    </source>
</evidence>
<feature type="domain" description="GH84" evidence="5">
    <location>
        <begin position="129"/>
        <end position="409"/>
    </location>
</feature>
<gene>
    <name evidence="6" type="ORF">FDA38_26555</name>
</gene>
<evidence type="ECO:0000313" key="6">
    <source>
        <dbReference type="EMBL" id="TKK75993.1"/>
    </source>
</evidence>
<dbReference type="SUPFAM" id="SSF51445">
    <property type="entry name" value="(Trans)glycosidases"/>
    <property type="match status" value="1"/>
</dbReference>
<organism evidence="6 7">
    <name type="scientific">Kribbella jiaozuonensis</name>
    <dbReference type="NCBI Taxonomy" id="2575441"/>
    <lineage>
        <taxon>Bacteria</taxon>
        <taxon>Bacillati</taxon>
        <taxon>Actinomycetota</taxon>
        <taxon>Actinomycetes</taxon>
        <taxon>Propionibacteriales</taxon>
        <taxon>Kribbellaceae</taxon>
        <taxon>Kribbella</taxon>
    </lineage>
</organism>
<keyword evidence="7" id="KW-1185">Reference proteome</keyword>
<dbReference type="PANTHER" id="PTHR13170:SF16">
    <property type="entry name" value="PROTEIN O-GLCNACASE"/>
    <property type="match status" value="1"/>
</dbReference>
<dbReference type="EMBL" id="SZPZ01000004">
    <property type="protein sequence ID" value="TKK75993.1"/>
    <property type="molecule type" value="Genomic_DNA"/>
</dbReference>
<evidence type="ECO:0000256" key="2">
    <source>
        <dbReference type="ARBA" id="ARBA00023295"/>
    </source>
</evidence>
<dbReference type="Proteomes" id="UP000305836">
    <property type="component" value="Unassembled WGS sequence"/>
</dbReference>
<dbReference type="OrthoDB" id="9760892at2"/>
<dbReference type="Pfam" id="PF07555">
    <property type="entry name" value="NAGidase"/>
    <property type="match status" value="1"/>
</dbReference>
<dbReference type="InterPro" id="IPR029018">
    <property type="entry name" value="Hex-like_dom2"/>
</dbReference>
<name>A0A4V5UWB4_9ACTN</name>
<dbReference type="GO" id="GO:1901135">
    <property type="term" value="P:carbohydrate derivative metabolic process"/>
    <property type="evidence" value="ECO:0007669"/>
    <property type="project" value="UniProtKB-ARBA"/>
</dbReference>